<protein>
    <submittedName>
        <fullName evidence="2">Uncharacterized protein LOC104604106</fullName>
    </submittedName>
</protein>
<keyword evidence="1" id="KW-1185">Reference proteome</keyword>
<dbReference type="KEGG" id="nnu:104604106"/>
<reference evidence="2" key="1">
    <citation type="submission" date="2025-08" db="UniProtKB">
        <authorList>
            <consortium name="RefSeq"/>
        </authorList>
    </citation>
    <scope>IDENTIFICATION</scope>
</reference>
<gene>
    <name evidence="2" type="primary">LOC104604106</name>
</gene>
<sequence>MLGQYENGPKVDKATSWNGPFIFVSVKHRSFRRVEAGRLGFNASAPPSLHPQSHQRTVVFRLKLWTNSSRISLSPAIFLLPSHFLQQQSFFFSQRLLTFSSDNSTTLSLLSMPSHFLQRQQHSLFTQVCGKPVHHPLADKWIHNIGTCHKNSFIWKILHQFLSGGLENGLCGFRIFILWLQLFIHPLDGT</sequence>
<accession>A0A1U8AUN7</accession>
<name>A0A1U8AUN7_NELNU</name>
<dbReference type="GeneID" id="104604106"/>
<organism evidence="1 2">
    <name type="scientific">Nelumbo nucifera</name>
    <name type="common">Sacred lotus</name>
    <dbReference type="NCBI Taxonomy" id="4432"/>
    <lineage>
        <taxon>Eukaryota</taxon>
        <taxon>Viridiplantae</taxon>
        <taxon>Streptophyta</taxon>
        <taxon>Embryophyta</taxon>
        <taxon>Tracheophyta</taxon>
        <taxon>Spermatophyta</taxon>
        <taxon>Magnoliopsida</taxon>
        <taxon>Proteales</taxon>
        <taxon>Nelumbonaceae</taxon>
        <taxon>Nelumbo</taxon>
    </lineage>
</organism>
<evidence type="ECO:0000313" key="1">
    <source>
        <dbReference type="Proteomes" id="UP000189703"/>
    </source>
</evidence>
<dbReference type="Proteomes" id="UP000189703">
    <property type="component" value="Unplaced"/>
</dbReference>
<dbReference type="RefSeq" id="XP_010266634.1">
    <property type="nucleotide sequence ID" value="XM_010268332.1"/>
</dbReference>
<dbReference type="InParanoid" id="A0A1U8AUN7"/>
<proteinExistence type="predicted"/>
<dbReference type="AlphaFoldDB" id="A0A1U8AUN7"/>
<evidence type="ECO:0000313" key="2">
    <source>
        <dbReference type="RefSeq" id="XP_010266634.1"/>
    </source>
</evidence>